<dbReference type="SUPFAM" id="SSF53300">
    <property type="entry name" value="vWA-like"/>
    <property type="match status" value="1"/>
</dbReference>
<dbReference type="EMBL" id="CP136920">
    <property type="protein sequence ID" value="WOO43216.1"/>
    <property type="molecule type" value="Genomic_DNA"/>
</dbReference>
<dbReference type="RefSeq" id="WP_317835758.1">
    <property type="nucleotide sequence ID" value="NZ_CP136920.1"/>
</dbReference>
<organism evidence="2 3">
    <name type="scientific">Rubellicoccus peritrichatus</name>
    <dbReference type="NCBI Taxonomy" id="3080537"/>
    <lineage>
        <taxon>Bacteria</taxon>
        <taxon>Pseudomonadati</taxon>
        <taxon>Verrucomicrobiota</taxon>
        <taxon>Opitutia</taxon>
        <taxon>Puniceicoccales</taxon>
        <taxon>Cerasicoccaceae</taxon>
        <taxon>Rubellicoccus</taxon>
    </lineage>
</organism>
<evidence type="ECO:0000313" key="2">
    <source>
        <dbReference type="EMBL" id="WOO43216.1"/>
    </source>
</evidence>
<accession>A0AAQ3QV90</accession>
<evidence type="ECO:0008006" key="4">
    <source>
        <dbReference type="Google" id="ProtNLM"/>
    </source>
</evidence>
<sequence length="437" mass="48655">MPRKRKLNLPLLEVIGISIVLHVAGLLVLGGLTLYEVMSEPEPEFEAPQVAEPIDVKELKVKVNLKKSAEKSAPPRQKIAVQNISQLNVPNLDLDMPTLDNRVSIGFSGAGGGLGRGFGSGGIDIAKSAVNFFGIKSSGERIMIVVDASKYMLEDQKGGIPAYKIIKDEVAQIVQNLSPGTLFNVMFYNGGNVEAFSQVMMPATPQNKDRLGNWITKFNANENSIANVRGNVSISDKSVKPMEGLAFNWIKAAQAANEMNSDAIFLLVGQWQHHPRYITPEEKQKYLNEVKWGEEEETKWGEAVNVAQAWLKEENQKRRASGKPIKIVHSNHVLIHELKDLGVIEKRLRLKPDAAFNQEEIVKYMQGIGRKYGKEHDRKPASTNIVLFLGADEDEDENRDVEKFKDVARKNRGKFRVLEGMDALENVTTRGSSRSRS</sequence>
<gene>
    <name evidence="2" type="ORF">RZN69_08930</name>
</gene>
<name>A0AAQ3QV90_9BACT</name>
<evidence type="ECO:0000256" key="1">
    <source>
        <dbReference type="SAM" id="Phobius"/>
    </source>
</evidence>
<dbReference type="KEGG" id="puo:RZN69_08930"/>
<keyword evidence="1" id="KW-1133">Transmembrane helix</keyword>
<keyword evidence="1" id="KW-0472">Membrane</keyword>
<evidence type="ECO:0000313" key="3">
    <source>
        <dbReference type="Proteomes" id="UP001304300"/>
    </source>
</evidence>
<feature type="transmembrane region" description="Helical" evidence="1">
    <location>
        <begin position="12"/>
        <end position="35"/>
    </location>
</feature>
<dbReference type="Proteomes" id="UP001304300">
    <property type="component" value="Chromosome"/>
</dbReference>
<dbReference type="AlphaFoldDB" id="A0AAQ3QV90"/>
<keyword evidence="1" id="KW-0812">Transmembrane</keyword>
<dbReference type="InterPro" id="IPR036465">
    <property type="entry name" value="vWFA_dom_sf"/>
</dbReference>
<protein>
    <recommendedName>
        <fullName evidence="4">VWFA domain-containing protein</fullName>
    </recommendedName>
</protein>
<reference evidence="2 3" key="1">
    <citation type="submission" date="2023-10" db="EMBL/GenBank/DDBJ databases">
        <title>Rubellicoccus peritrichatus gen. nov., sp. nov., isolated from an algae of coral reef tank.</title>
        <authorList>
            <person name="Luo J."/>
        </authorList>
    </citation>
    <scope>NUCLEOTIDE SEQUENCE [LARGE SCALE GENOMIC DNA]</scope>
    <source>
        <strain evidence="2 3">CR14</strain>
    </source>
</reference>
<keyword evidence="3" id="KW-1185">Reference proteome</keyword>
<proteinExistence type="predicted"/>